<gene>
    <name evidence="1" type="ORF">A5771_17755</name>
</gene>
<comment type="caution">
    <text evidence="1">The sequence shown here is derived from an EMBL/GenBank/DDBJ whole genome shotgun (WGS) entry which is preliminary data.</text>
</comment>
<protein>
    <submittedName>
        <fullName evidence="1">Uncharacterized protein</fullName>
    </submittedName>
</protein>
<sequence length="95" mass="10247">MASDTPQGSSLIWVLDLLCLCFEPISLGQILVGHLDVARHFDFTQVLPFKAVLHPSIEIAALDQIGTSGSRELVGLQRTGLDCMPDGARRTTGLD</sequence>
<proteinExistence type="predicted"/>
<dbReference type="Proteomes" id="UP000093985">
    <property type="component" value="Unassembled WGS sequence"/>
</dbReference>
<name>A0A1A2E720_MYCSD</name>
<evidence type="ECO:0000313" key="2">
    <source>
        <dbReference type="Proteomes" id="UP000093985"/>
    </source>
</evidence>
<evidence type="ECO:0000313" key="1">
    <source>
        <dbReference type="EMBL" id="OBG00912.1"/>
    </source>
</evidence>
<accession>A0A1A2E720</accession>
<dbReference type="AlphaFoldDB" id="A0A1A2E720"/>
<reference evidence="2" key="1">
    <citation type="submission" date="2016-06" db="EMBL/GenBank/DDBJ databases">
        <authorList>
            <person name="Sutton G."/>
            <person name="Brinkac L."/>
            <person name="Sanka R."/>
            <person name="Adams M."/>
            <person name="Lau E."/>
            <person name="Mehaffy C."/>
            <person name="Tameris M."/>
            <person name="Hatherill M."/>
            <person name="Hanekom W."/>
            <person name="Mahomed H."/>
            <person name="Mcshane H."/>
        </authorList>
    </citation>
    <scope>NUCLEOTIDE SEQUENCE [LARGE SCALE GENOMIC DNA]</scope>
    <source>
        <strain evidence="2">852014-51077_SCH5608930-a</strain>
    </source>
</reference>
<dbReference type="EMBL" id="LZIN01000096">
    <property type="protein sequence ID" value="OBG00912.1"/>
    <property type="molecule type" value="Genomic_DNA"/>
</dbReference>
<organism evidence="1 2">
    <name type="scientific">Mycolicibacter sinensis (strain JDM601)</name>
    <name type="common">Mycobacterium sinense</name>
    <dbReference type="NCBI Taxonomy" id="875328"/>
    <lineage>
        <taxon>Bacteria</taxon>
        <taxon>Bacillati</taxon>
        <taxon>Actinomycetota</taxon>
        <taxon>Actinomycetes</taxon>
        <taxon>Mycobacteriales</taxon>
        <taxon>Mycobacteriaceae</taxon>
        <taxon>Mycolicibacter</taxon>
    </lineage>
</organism>